<reference evidence="1 2" key="1">
    <citation type="journal article" date="2010" name="Nature">
        <title>The Ectocarpus genome and the independent evolution of multicellularity in brown algae.</title>
        <authorList>
            <person name="Cock J.M."/>
            <person name="Sterck L."/>
            <person name="Rouze P."/>
            <person name="Scornet D."/>
            <person name="Allen A.E."/>
            <person name="Amoutzias G."/>
            <person name="Anthouard V."/>
            <person name="Artiguenave F."/>
            <person name="Aury J.M."/>
            <person name="Badger J.H."/>
            <person name="Beszteri B."/>
            <person name="Billiau K."/>
            <person name="Bonnet E."/>
            <person name="Bothwell J.H."/>
            <person name="Bowler C."/>
            <person name="Boyen C."/>
            <person name="Brownlee C."/>
            <person name="Carrano C.J."/>
            <person name="Charrier B."/>
            <person name="Cho G.Y."/>
            <person name="Coelho S.M."/>
            <person name="Collen J."/>
            <person name="Corre E."/>
            <person name="Da Silva C."/>
            <person name="Delage L."/>
            <person name="Delaroque N."/>
            <person name="Dittami S.M."/>
            <person name="Doulbeau S."/>
            <person name="Elias M."/>
            <person name="Farnham G."/>
            <person name="Gachon C.M."/>
            <person name="Gschloessl B."/>
            <person name="Heesch S."/>
            <person name="Jabbari K."/>
            <person name="Jubin C."/>
            <person name="Kawai H."/>
            <person name="Kimura K."/>
            <person name="Kloareg B."/>
            <person name="Kupper F.C."/>
            <person name="Lang D."/>
            <person name="Le Bail A."/>
            <person name="Leblanc C."/>
            <person name="Lerouge P."/>
            <person name="Lohr M."/>
            <person name="Lopez P.J."/>
            <person name="Martens C."/>
            <person name="Maumus F."/>
            <person name="Michel G."/>
            <person name="Miranda-Saavedra D."/>
            <person name="Morales J."/>
            <person name="Moreau H."/>
            <person name="Motomura T."/>
            <person name="Nagasato C."/>
            <person name="Napoli C.A."/>
            <person name="Nelson D.R."/>
            <person name="Nyvall-Collen P."/>
            <person name="Peters A.F."/>
            <person name="Pommier C."/>
            <person name="Potin P."/>
            <person name="Poulain J."/>
            <person name="Quesneville H."/>
            <person name="Read B."/>
            <person name="Rensing S.A."/>
            <person name="Ritter A."/>
            <person name="Rousvoal S."/>
            <person name="Samanta M."/>
            <person name="Samson G."/>
            <person name="Schroeder D.C."/>
            <person name="Segurens B."/>
            <person name="Strittmatter M."/>
            <person name="Tonon T."/>
            <person name="Tregear J.W."/>
            <person name="Valentin K."/>
            <person name="von Dassow P."/>
            <person name="Yamagishi T."/>
            <person name="Van de Peer Y."/>
            <person name="Wincker P."/>
        </authorList>
    </citation>
    <scope>NUCLEOTIDE SEQUENCE [LARGE SCALE GENOMIC DNA]</scope>
    <source>
        <strain evidence="2">Ec32 / CCAP1310/4</strain>
    </source>
</reference>
<sequence length="27" mass="3056">MTVIFGTRLEIPLSTTHCQKPENRPSV</sequence>
<dbReference type="Proteomes" id="UP000002630">
    <property type="component" value="Linkage Group LG30"/>
</dbReference>
<organism evidence="1 2">
    <name type="scientific">Ectocarpus siliculosus</name>
    <name type="common">Brown alga</name>
    <name type="synonym">Conferva siliculosa</name>
    <dbReference type="NCBI Taxonomy" id="2880"/>
    <lineage>
        <taxon>Eukaryota</taxon>
        <taxon>Sar</taxon>
        <taxon>Stramenopiles</taxon>
        <taxon>Ochrophyta</taxon>
        <taxon>PX clade</taxon>
        <taxon>Phaeophyceae</taxon>
        <taxon>Ectocarpales</taxon>
        <taxon>Ectocarpaceae</taxon>
        <taxon>Ectocarpus</taxon>
    </lineage>
</organism>
<dbReference type="AlphaFoldDB" id="D7FWT7"/>
<proteinExistence type="predicted"/>
<gene>
    <name evidence="1" type="ORF">Esi_0313_0003</name>
</gene>
<dbReference type="EMBL" id="FN648502">
    <property type="protein sequence ID" value="CBJ32175.1"/>
    <property type="molecule type" value="Genomic_DNA"/>
</dbReference>
<evidence type="ECO:0000313" key="2">
    <source>
        <dbReference type="Proteomes" id="UP000002630"/>
    </source>
</evidence>
<accession>D7FWT7</accession>
<dbReference type="InParanoid" id="D7FWT7"/>
<evidence type="ECO:0000313" key="1">
    <source>
        <dbReference type="EMBL" id="CBJ32175.1"/>
    </source>
</evidence>
<name>D7FWT7_ECTSI</name>
<keyword evidence="2" id="KW-1185">Reference proteome</keyword>
<protein>
    <submittedName>
        <fullName evidence="1">Uncharacterized protein</fullName>
    </submittedName>
</protein>
<dbReference type="EMBL" id="FN649755">
    <property type="protein sequence ID" value="CBJ32175.1"/>
    <property type="molecule type" value="Genomic_DNA"/>
</dbReference>